<dbReference type="AlphaFoldDB" id="A0A286U3J5"/>
<dbReference type="GO" id="GO:0016874">
    <property type="term" value="F:ligase activity"/>
    <property type="evidence" value="ECO:0007669"/>
    <property type="project" value="UniProtKB-KW"/>
</dbReference>
<evidence type="ECO:0000313" key="1">
    <source>
        <dbReference type="EMBL" id="GAX62703.1"/>
    </source>
</evidence>
<sequence>MIYKKHNGPGHVCGHYGGGALDYRMDFVYYYNENLTEYRLNNPHNLFHSLHSNNELQEQKIFEKDKDTE</sequence>
<keyword evidence="2" id="KW-1185">Reference proteome</keyword>
<protein>
    <submittedName>
        <fullName evidence="1">Lipid A core-O-antigen ligase and related enzymes</fullName>
    </submittedName>
</protein>
<proteinExistence type="predicted"/>
<keyword evidence="1" id="KW-0436">Ligase</keyword>
<organism evidence="1 2">
    <name type="scientific">Candidatus Scalindua japonica</name>
    <dbReference type="NCBI Taxonomy" id="1284222"/>
    <lineage>
        <taxon>Bacteria</taxon>
        <taxon>Pseudomonadati</taxon>
        <taxon>Planctomycetota</taxon>
        <taxon>Candidatus Brocadiia</taxon>
        <taxon>Candidatus Brocadiales</taxon>
        <taxon>Candidatus Scalinduaceae</taxon>
        <taxon>Candidatus Scalindua</taxon>
    </lineage>
</organism>
<reference evidence="2" key="1">
    <citation type="journal article" date="2017" name="Environ. Microbiol. Rep.">
        <title>Genetic Diversity of Marine Anaerobic Ammonium-Oxidizing Bacteria as Revealed by Genomic and Proteomic Analyses of 'Candidatus Scalindua japonica'.</title>
        <authorList>
            <person name="Oshiki M."/>
            <person name="Mizuto K."/>
            <person name="Kimura Z."/>
            <person name="Kindaichi T."/>
            <person name="Satoh H."/>
            <person name="Okabe S."/>
        </authorList>
    </citation>
    <scope>NUCLEOTIDE SEQUENCE [LARGE SCALE GENOMIC DNA]</scope>
    <source>
        <strain evidence="2">husup-a2</strain>
    </source>
</reference>
<name>A0A286U3J5_9BACT</name>
<gene>
    <name evidence="1" type="ORF">SCALIN_C38_0066</name>
</gene>
<dbReference type="EMBL" id="BAOS01000038">
    <property type="protein sequence ID" value="GAX62703.1"/>
    <property type="molecule type" value="Genomic_DNA"/>
</dbReference>
<accession>A0A286U3J5</accession>
<dbReference type="Proteomes" id="UP000218542">
    <property type="component" value="Unassembled WGS sequence"/>
</dbReference>
<comment type="caution">
    <text evidence="1">The sequence shown here is derived from an EMBL/GenBank/DDBJ whole genome shotgun (WGS) entry which is preliminary data.</text>
</comment>
<evidence type="ECO:0000313" key="2">
    <source>
        <dbReference type="Proteomes" id="UP000218542"/>
    </source>
</evidence>